<comment type="subcellular location">
    <subcellularLocation>
        <location evidence="2">Chromosome</location>
    </subcellularLocation>
    <subcellularLocation>
        <location evidence="1">Nucleus</location>
    </subcellularLocation>
</comment>
<protein>
    <recommendedName>
        <fullName evidence="9">Transcription factor Elf N-terminal domain-containing protein</fullName>
    </recommendedName>
</protein>
<evidence type="ECO:0000256" key="2">
    <source>
        <dbReference type="ARBA" id="ARBA00004286"/>
    </source>
</evidence>
<dbReference type="GO" id="GO:0006357">
    <property type="term" value="P:regulation of transcription by RNA polymerase II"/>
    <property type="evidence" value="ECO:0007669"/>
    <property type="project" value="TreeGrafter"/>
</dbReference>
<evidence type="ECO:0000256" key="4">
    <source>
        <dbReference type="ARBA" id="ARBA00023125"/>
    </source>
</evidence>
<evidence type="ECO:0000256" key="3">
    <source>
        <dbReference type="ARBA" id="ARBA00022454"/>
    </source>
</evidence>
<keyword evidence="8" id="KW-1185">Reference proteome</keyword>
<reference evidence="7" key="2">
    <citation type="submission" date="2025-09" db="UniProtKB">
        <authorList>
            <consortium name="Ensembl"/>
        </authorList>
    </citation>
    <scope>IDENTIFICATION</scope>
</reference>
<proteinExistence type="predicted"/>
<keyword evidence="5" id="KW-0539">Nucleus</keyword>
<dbReference type="GO" id="GO:0005694">
    <property type="term" value="C:chromosome"/>
    <property type="evidence" value="ECO:0007669"/>
    <property type="project" value="UniProtKB-SubCell"/>
</dbReference>
<keyword evidence="3" id="KW-0158">Chromosome</keyword>
<accession>A0A3B5LLC0</accession>
<dbReference type="PANTHER" id="PTHR45781">
    <property type="entry name" value="AGAP000281-PA"/>
    <property type="match status" value="1"/>
</dbReference>
<dbReference type="GO" id="GO:0031490">
    <property type="term" value="F:chromatin DNA binding"/>
    <property type="evidence" value="ECO:0007669"/>
    <property type="project" value="TreeGrafter"/>
</dbReference>
<name>A0A3B5LLC0_9TELE</name>
<dbReference type="Ensembl" id="ENSXCOT00000010474.1">
    <property type="protein sequence ID" value="ENSXCOP00000010351.1"/>
    <property type="gene ID" value="ENSXCOG00000007847.1"/>
</dbReference>
<evidence type="ECO:0000256" key="1">
    <source>
        <dbReference type="ARBA" id="ARBA00004123"/>
    </source>
</evidence>
<dbReference type="Proteomes" id="UP000261380">
    <property type="component" value="Unplaced"/>
</dbReference>
<dbReference type="InterPro" id="IPR051365">
    <property type="entry name" value="TOX_HMG-box_domain"/>
</dbReference>
<evidence type="ECO:0008006" key="9">
    <source>
        <dbReference type="Google" id="ProtNLM"/>
    </source>
</evidence>
<evidence type="ECO:0000256" key="5">
    <source>
        <dbReference type="ARBA" id="ARBA00023242"/>
    </source>
</evidence>
<evidence type="ECO:0000313" key="8">
    <source>
        <dbReference type="Proteomes" id="UP000261380"/>
    </source>
</evidence>
<dbReference type="PANTHER" id="PTHR45781:SF2">
    <property type="entry name" value="TOX HIGH MOBILITY GROUP BOX FAMILY MEMBER 4"/>
    <property type="match status" value="1"/>
</dbReference>
<evidence type="ECO:0000313" key="7">
    <source>
        <dbReference type="Ensembl" id="ENSXCOP00000010351.1"/>
    </source>
</evidence>
<keyword evidence="4" id="KW-0238">DNA-binding</keyword>
<feature type="compositionally biased region" description="Acidic residues" evidence="6">
    <location>
        <begin position="71"/>
        <end position="86"/>
    </location>
</feature>
<dbReference type="AlphaFoldDB" id="A0A3B5LLC0"/>
<dbReference type="STRING" id="32473.ENSXCOP00000010351"/>
<evidence type="ECO:0000256" key="6">
    <source>
        <dbReference type="SAM" id="MobiDB-lite"/>
    </source>
</evidence>
<reference evidence="7" key="1">
    <citation type="submission" date="2025-08" db="UniProtKB">
        <authorList>
            <consortium name="Ensembl"/>
        </authorList>
    </citation>
    <scope>IDENTIFICATION</scope>
</reference>
<dbReference type="GO" id="GO:0005634">
    <property type="term" value="C:nucleus"/>
    <property type="evidence" value="ECO:0007669"/>
    <property type="project" value="UniProtKB-SubCell"/>
</dbReference>
<dbReference type="GeneTree" id="ENSGT00940000182235"/>
<sequence>MQFSEGSDSYLTISGAGHHFLSAETFHTPSLGDEVFEIPPISLDPDQALSISEAVSHFDLTDDGSSAAATSDDDITEILDSDEVNL</sequence>
<organism evidence="7 8">
    <name type="scientific">Xiphophorus couchianus</name>
    <name type="common">Monterrey platyfish</name>
    <dbReference type="NCBI Taxonomy" id="32473"/>
    <lineage>
        <taxon>Eukaryota</taxon>
        <taxon>Metazoa</taxon>
        <taxon>Chordata</taxon>
        <taxon>Craniata</taxon>
        <taxon>Vertebrata</taxon>
        <taxon>Euteleostomi</taxon>
        <taxon>Actinopterygii</taxon>
        <taxon>Neopterygii</taxon>
        <taxon>Teleostei</taxon>
        <taxon>Neoteleostei</taxon>
        <taxon>Acanthomorphata</taxon>
        <taxon>Ovalentaria</taxon>
        <taxon>Atherinomorphae</taxon>
        <taxon>Cyprinodontiformes</taxon>
        <taxon>Poeciliidae</taxon>
        <taxon>Poeciliinae</taxon>
        <taxon>Xiphophorus</taxon>
    </lineage>
</organism>
<feature type="region of interest" description="Disordered" evidence="6">
    <location>
        <begin position="62"/>
        <end position="86"/>
    </location>
</feature>